<evidence type="ECO:0000313" key="3">
    <source>
        <dbReference type="Proteomes" id="UP001498398"/>
    </source>
</evidence>
<accession>A0ABR1J7E1</accession>
<reference evidence="2 3" key="1">
    <citation type="submission" date="2024-01" db="EMBL/GenBank/DDBJ databases">
        <title>A draft genome for the cacao thread blight pathogen Marasmiellus scandens.</title>
        <authorList>
            <person name="Baruah I.K."/>
            <person name="Leung J."/>
            <person name="Bukari Y."/>
            <person name="Amoako-Attah I."/>
            <person name="Meinhardt L.W."/>
            <person name="Bailey B.A."/>
            <person name="Cohen S.P."/>
        </authorList>
    </citation>
    <scope>NUCLEOTIDE SEQUENCE [LARGE SCALE GENOMIC DNA]</scope>
    <source>
        <strain evidence="2 3">GH-19</strain>
    </source>
</reference>
<feature type="region of interest" description="Disordered" evidence="1">
    <location>
        <begin position="223"/>
        <end position="267"/>
    </location>
</feature>
<dbReference type="Proteomes" id="UP001498398">
    <property type="component" value="Unassembled WGS sequence"/>
</dbReference>
<gene>
    <name evidence="2" type="ORF">VKT23_011943</name>
</gene>
<feature type="region of interest" description="Disordered" evidence="1">
    <location>
        <begin position="22"/>
        <end position="50"/>
    </location>
</feature>
<sequence>MVWKKLLESDVRLMDNGDRAIGIQRKQRSKKNMEGVDEEDTDEEEEEEIAGTDEALLQQRAIREAARAPVRKLKEARKKVGEGKRLPPSWIWRHGGTGELVDNKVLEEGIQVEWCKAYSRAKRWEEEVVLLKEEMRRCLVTLEYMAQQWEGCKEYVGPLADGKPSWKENWTLTRDYSGPLERGSDDLHREGVYAYAEQQAELFRSLQTKFEAMWTGVSEEEGIEVGASSKAHQTLLEGDETEEEEADEEVLKDADMIAEEEAKDDFD</sequence>
<organism evidence="2 3">
    <name type="scientific">Marasmiellus scandens</name>
    <dbReference type="NCBI Taxonomy" id="2682957"/>
    <lineage>
        <taxon>Eukaryota</taxon>
        <taxon>Fungi</taxon>
        <taxon>Dikarya</taxon>
        <taxon>Basidiomycota</taxon>
        <taxon>Agaricomycotina</taxon>
        <taxon>Agaricomycetes</taxon>
        <taxon>Agaricomycetidae</taxon>
        <taxon>Agaricales</taxon>
        <taxon>Marasmiineae</taxon>
        <taxon>Omphalotaceae</taxon>
        <taxon>Marasmiellus</taxon>
    </lineage>
</organism>
<feature type="compositionally biased region" description="Acidic residues" evidence="1">
    <location>
        <begin position="237"/>
        <end position="248"/>
    </location>
</feature>
<feature type="compositionally biased region" description="Acidic residues" evidence="1">
    <location>
        <begin position="256"/>
        <end position="267"/>
    </location>
</feature>
<feature type="compositionally biased region" description="Acidic residues" evidence="1">
    <location>
        <begin position="35"/>
        <end position="50"/>
    </location>
</feature>
<keyword evidence="3" id="KW-1185">Reference proteome</keyword>
<name>A0ABR1J7E1_9AGAR</name>
<evidence type="ECO:0000256" key="1">
    <source>
        <dbReference type="SAM" id="MobiDB-lite"/>
    </source>
</evidence>
<dbReference type="EMBL" id="JBANRG010000027">
    <property type="protein sequence ID" value="KAK7453267.1"/>
    <property type="molecule type" value="Genomic_DNA"/>
</dbReference>
<proteinExistence type="predicted"/>
<comment type="caution">
    <text evidence="2">The sequence shown here is derived from an EMBL/GenBank/DDBJ whole genome shotgun (WGS) entry which is preliminary data.</text>
</comment>
<evidence type="ECO:0000313" key="2">
    <source>
        <dbReference type="EMBL" id="KAK7453267.1"/>
    </source>
</evidence>
<protein>
    <submittedName>
        <fullName evidence="2">Uncharacterized protein</fullName>
    </submittedName>
</protein>